<keyword evidence="4 7" id="KW-0732">Signal</keyword>
<comment type="caution">
    <text evidence="9">The sequence shown here is derived from an EMBL/GenBank/DDBJ whole genome shotgun (WGS) entry which is preliminary data.</text>
</comment>
<accession>A0AA37P3D2</accession>
<dbReference type="EMBL" id="BQOL01000001">
    <property type="protein sequence ID" value="GKI17363.1"/>
    <property type="molecule type" value="Genomic_DNA"/>
</dbReference>
<dbReference type="GO" id="GO:0046373">
    <property type="term" value="P:L-arabinose metabolic process"/>
    <property type="evidence" value="ECO:0007669"/>
    <property type="project" value="InterPro"/>
</dbReference>
<dbReference type="InterPro" id="IPR010720">
    <property type="entry name" value="Alpha-L-AF_C"/>
</dbReference>
<comment type="similarity">
    <text evidence="2">Belongs to the glycosyl hydrolase 51 family.</text>
</comment>
<comment type="catalytic activity">
    <reaction evidence="1">
        <text>Hydrolysis of terminal non-reducing alpha-L-arabinofuranoside residues in alpha-L-arabinosides.</text>
        <dbReference type="EC" id="3.2.1.55"/>
    </reaction>
</comment>
<dbReference type="PANTHER" id="PTHR31776:SF0">
    <property type="entry name" value="ALPHA-L-ARABINOFURANOSIDASE 1"/>
    <property type="match status" value="1"/>
</dbReference>
<keyword evidence="6" id="KW-0325">Glycoprotein</keyword>
<dbReference type="Gene3D" id="2.60.40.1180">
    <property type="entry name" value="Golgi alpha-mannosidase II"/>
    <property type="match status" value="1"/>
</dbReference>
<evidence type="ECO:0000256" key="1">
    <source>
        <dbReference type="ARBA" id="ARBA00001462"/>
    </source>
</evidence>
<dbReference type="InterPro" id="IPR008979">
    <property type="entry name" value="Galactose-bd-like_sf"/>
</dbReference>
<dbReference type="SUPFAM" id="SSF51445">
    <property type="entry name" value="(Trans)glycosidases"/>
    <property type="match status" value="1"/>
</dbReference>
<evidence type="ECO:0000256" key="2">
    <source>
        <dbReference type="ARBA" id="ARBA00007186"/>
    </source>
</evidence>
<dbReference type="SMART" id="SM00813">
    <property type="entry name" value="Alpha-L-AF_C"/>
    <property type="match status" value="1"/>
</dbReference>
<dbReference type="AlphaFoldDB" id="A0AA37P3D2"/>
<name>A0AA37P3D2_9BACT</name>
<gene>
    <name evidence="9" type="ORF">CE91St16_02710</name>
</gene>
<dbReference type="SUPFAM" id="SSF49785">
    <property type="entry name" value="Galactose-binding domain-like"/>
    <property type="match status" value="1"/>
</dbReference>
<dbReference type="InterPro" id="IPR017853">
    <property type="entry name" value="GH"/>
</dbReference>
<feature type="domain" description="Alpha-L-arabinofuranosidase C-terminal" evidence="8">
    <location>
        <begin position="487"/>
        <end position="847"/>
    </location>
</feature>
<dbReference type="Pfam" id="PF22848">
    <property type="entry name" value="ASD1_dom"/>
    <property type="match status" value="1"/>
</dbReference>
<dbReference type="InterPro" id="IPR013780">
    <property type="entry name" value="Glyco_hydro_b"/>
</dbReference>
<dbReference type="Pfam" id="PF06964">
    <property type="entry name" value="Alpha-L-AF_C"/>
    <property type="match status" value="1"/>
</dbReference>
<dbReference type="Gene3D" id="3.20.20.80">
    <property type="entry name" value="Glycosidases"/>
    <property type="match status" value="1"/>
</dbReference>
<reference evidence="9" key="1">
    <citation type="submission" date="2022-01" db="EMBL/GenBank/DDBJ databases">
        <title>Novel bile acid biosynthetic pathways are enriched in the microbiome of centenarians.</title>
        <authorList>
            <person name="Sato Y."/>
            <person name="Atarashi K."/>
            <person name="Plichta R.D."/>
            <person name="Arai Y."/>
            <person name="Sasajima S."/>
            <person name="Kearney M.S."/>
            <person name="Suda W."/>
            <person name="Takeshita K."/>
            <person name="Sasaki T."/>
            <person name="Okamoto S."/>
            <person name="Skelly N.A."/>
            <person name="Okamura Y."/>
            <person name="Vlamakis H."/>
            <person name="Li Y."/>
            <person name="Tanoue T."/>
            <person name="Takei H."/>
            <person name="Nittono H."/>
            <person name="Narushima S."/>
            <person name="Irie J."/>
            <person name="Itoh H."/>
            <person name="Moriya K."/>
            <person name="Sugiura Y."/>
            <person name="Suematsu M."/>
            <person name="Moritoki N."/>
            <person name="Shibata S."/>
            <person name="Littman R.D."/>
            <person name="Fischbach A.M."/>
            <person name="Uwamino Y."/>
            <person name="Inoue T."/>
            <person name="Honda A."/>
            <person name="Hattori M."/>
            <person name="Murai T."/>
            <person name="Xavier J.R."/>
            <person name="Hirose N."/>
            <person name="Honda K."/>
        </authorList>
    </citation>
    <scope>NUCLEOTIDE SEQUENCE</scope>
    <source>
        <strain evidence="9">CE91-St16</strain>
    </source>
</reference>
<feature type="signal peptide" evidence="7">
    <location>
        <begin position="1"/>
        <end position="22"/>
    </location>
</feature>
<evidence type="ECO:0000259" key="8">
    <source>
        <dbReference type="SMART" id="SM00813"/>
    </source>
</evidence>
<feature type="chain" id="PRO_5041216401" description="non-reducing end alpha-L-arabinofuranosidase" evidence="7">
    <location>
        <begin position="23"/>
        <end position="857"/>
    </location>
</feature>
<evidence type="ECO:0000256" key="4">
    <source>
        <dbReference type="ARBA" id="ARBA00022729"/>
    </source>
</evidence>
<dbReference type="Proteomes" id="UP001055105">
    <property type="component" value="Unassembled WGS sequence"/>
</dbReference>
<dbReference type="EC" id="3.2.1.55" evidence="3"/>
<protein>
    <recommendedName>
        <fullName evidence="3">non-reducing end alpha-L-arabinofuranosidase</fullName>
        <ecNumber evidence="3">3.2.1.55</ecNumber>
    </recommendedName>
</protein>
<evidence type="ECO:0000256" key="7">
    <source>
        <dbReference type="SAM" id="SignalP"/>
    </source>
</evidence>
<dbReference type="PANTHER" id="PTHR31776">
    <property type="entry name" value="ALPHA-L-ARABINOFURANOSIDASE 1"/>
    <property type="match status" value="1"/>
</dbReference>
<proteinExistence type="inferred from homology"/>
<evidence type="ECO:0000256" key="5">
    <source>
        <dbReference type="ARBA" id="ARBA00022801"/>
    </source>
</evidence>
<evidence type="ECO:0000256" key="3">
    <source>
        <dbReference type="ARBA" id="ARBA00012670"/>
    </source>
</evidence>
<dbReference type="GO" id="GO:0046556">
    <property type="term" value="F:alpha-L-arabinofuranosidase activity"/>
    <property type="evidence" value="ECO:0007669"/>
    <property type="project" value="UniProtKB-EC"/>
</dbReference>
<dbReference type="Gene3D" id="2.60.120.260">
    <property type="entry name" value="Galactose-binding domain-like"/>
    <property type="match status" value="1"/>
</dbReference>
<dbReference type="InterPro" id="IPR051563">
    <property type="entry name" value="Glycosyl_Hydrolase_51"/>
</dbReference>
<evidence type="ECO:0000313" key="9">
    <source>
        <dbReference type="EMBL" id="GKI17363.1"/>
    </source>
</evidence>
<evidence type="ECO:0000313" key="10">
    <source>
        <dbReference type="Proteomes" id="UP001055105"/>
    </source>
</evidence>
<dbReference type="RefSeq" id="WP_244075931.1">
    <property type="nucleotide sequence ID" value="NZ_AP025581.1"/>
</dbReference>
<organism evidence="9 10">
    <name type="scientific">Alistipes finegoldii</name>
    <dbReference type="NCBI Taxonomy" id="214856"/>
    <lineage>
        <taxon>Bacteria</taxon>
        <taxon>Pseudomonadati</taxon>
        <taxon>Bacteroidota</taxon>
        <taxon>Bacteroidia</taxon>
        <taxon>Bacteroidales</taxon>
        <taxon>Rikenellaceae</taxon>
        <taxon>Alistipes</taxon>
    </lineage>
</organism>
<sequence length="857" mass="96433">MRTKLLALISLGAAGLVPAATAQEIPLTRIDIDVAQEKAEIAPTMYGVFFEDINRSADGGIYAELIFNRGFEEANLPSGCTYNPGDKRVYAPHKSVYSSPEHLQSWSIPWNIEDKHPGWTVECPADGEYSVRIGDTDHLGVEASKAMYLTIDRHAAPFRLVNSGFYGLAVEAGKKYDLRFYIKAAPGYKGGVTAEILTAQNEVIASKRFTLKGDGEWKYFEAVMKPSQTMNDGRFALRFDSAGALEIDYVSLFPQETFHNRSNGLRRDVAQFVADLKPAFMRWPGGCIVEGLTMENRVNWKNTIGKPELRKGEYNLWGYHSTNGFGYHEFLQYCEDIGAQAMFVCNAGMSCDGRNGDYYDDKEVEVLIQDVLDAIEYATGDAETTKWGAERAKNGHPAPFTLDYIEVGNENHSAMYAKYYNRFYKRIREAYPDITIITCLPMSDQLSWIDGYDMNDPHFYNFPSWFYANTDYFDKFPREEGHKTYVGEYACNMGVGSGNMEGALSEGAFMMGMERNSDLVTMTSYAPLMENTKCRMGVNLILVRNDDVIGRSSYWVERMFTDNRPDVNLATDTQLGVLPDKTTPVGGIGLGTYQTAAEYSNIRISVDGEQVYASDPENNPGEWIAASGNWKIEGGKLIQPDENGTGSIMLRDQWLDAVKSKIVSVEFDARKLGGKEGFVLKFGAKDPANCYQLTLGSFGNAWTIFQSVADDNAFVLNTDRPTTRIETGRTYHVKLVIKDKDILECWIDGRKDLTYDNSYVQRQYAIAGLDRTNGEVIVKVINAEDVPMRTKLNFRNAEFEPQGKRISLWANSKHEENTFEDRNRIVPVEDVFNNVSSSMDITFRPQSMTVLRLKLKK</sequence>
<dbReference type="InterPro" id="IPR055235">
    <property type="entry name" value="ASD1_cat"/>
</dbReference>
<dbReference type="SUPFAM" id="SSF51011">
    <property type="entry name" value="Glycosyl hydrolase domain"/>
    <property type="match status" value="1"/>
</dbReference>
<evidence type="ECO:0000256" key="6">
    <source>
        <dbReference type="ARBA" id="ARBA00023180"/>
    </source>
</evidence>
<keyword evidence="5" id="KW-0378">Hydrolase</keyword>